<dbReference type="CDD" id="cd00170">
    <property type="entry name" value="SEC14"/>
    <property type="match status" value="1"/>
</dbReference>
<feature type="domain" description="CRAL-TRIO" evidence="11">
    <location>
        <begin position="240"/>
        <end position="413"/>
    </location>
</feature>
<dbReference type="InterPro" id="IPR044834">
    <property type="entry name" value="PATL"/>
</dbReference>
<dbReference type="PROSITE" id="PS50866">
    <property type="entry name" value="GOLD"/>
    <property type="match status" value="1"/>
</dbReference>
<evidence type="ECO:0000256" key="10">
    <source>
        <dbReference type="SAM" id="MobiDB-lite"/>
    </source>
</evidence>
<keyword evidence="5" id="KW-0963">Cytoplasm</keyword>
<feature type="domain" description="GOLD" evidence="12">
    <location>
        <begin position="419"/>
        <end position="520"/>
    </location>
</feature>
<dbReference type="GO" id="GO:0008289">
    <property type="term" value="F:lipid binding"/>
    <property type="evidence" value="ECO:0007669"/>
    <property type="project" value="UniProtKB-KW"/>
</dbReference>
<evidence type="ECO:0000256" key="8">
    <source>
        <dbReference type="ARBA" id="ARBA00023136"/>
    </source>
</evidence>
<dbReference type="EMBL" id="KK914999">
    <property type="protein sequence ID" value="KDP25078.1"/>
    <property type="molecule type" value="Genomic_DNA"/>
</dbReference>
<keyword evidence="9" id="KW-0131">Cell cycle</keyword>
<comment type="similarity">
    <text evidence="3">Belongs to the patellin family.</text>
</comment>
<keyword evidence="4" id="KW-0813">Transport</keyword>
<evidence type="ECO:0008006" key="15">
    <source>
        <dbReference type="Google" id="ProtNLM"/>
    </source>
</evidence>
<dbReference type="Pfam" id="PF25099">
    <property type="entry name" value="GOLD_PATL1_C"/>
    <property type="match status" value="1"/>
</dbReference>
<dbReference type="GO" id="GO:0005737">
    <property type="term" value="C:cytoplasm"/>
    <property type="evidence" value="ECO:0007669"/>
    <property type="project" value="UniProtKB-SubCell"/>
</dbReference>
<feature type="compositionally biased region" description="Basic and acidic residues" evidence="10">
    <location>
        <begin position="109"/>
        <end position="138"/>
    </location>
</feature>
<dbReference type="InterPro" id="IPR056794">
    <property type="entry name" value="PATL1-6_C_GOLD"/>
</dbReference>
<dbReference type="GO" id="GO:0051301">
    <property type="term" value="P:cell division"/>
    <property type="evidence" value="ECO:0007669"/>
    <property type="project" value="UniProtKB-KW"/>
</dbReference>
<dbReference type="Pfam" id="PF00650">
    <property type="entry name" value="CRAL_TRIO"/>
    <property type="match status" value="1"/>
</dbReference>
<feature type="region of interest" description="Disordered" evidence="10">
    <location>
        <begin position="107"/>
        <end position="151"/>
    </location>
</feature>
<evidence type="ECO:0000256" key="6">
    <source>
        <dbReference type="ARBA" id="ARBA00022618"/>
    </source>
</evidence>
<feature type="compositionally biased region" description="Polar residues" evidence="10">
    <location>
        <begin position="1"/>
        <end position="17"/>
    </location>
</feature>
<protein>
    <recommendedName>
        <fullName evidence="15">CRAL-TRIO domain-containing protein</fullName>
    </recommendedName>
</protein>
<dbReference type="PRINTS" id="PR00180">
    <property type="entry name" value="CRETINALDHBP"/>
</dbReference>
<evidence type="ECO:0000256" key="4">
    <source>
        <dbReference type="ARBA" id="ARBA00022448"/>
    </source>
</evidence>
<evidence type="ECO:0000313" key="14">
    <source>
        <dbReference type="Proteomes" id="UP000027138"/>
    </source>
</evidence>
<evidence type="ECO:0000259" key="12">
    <source>
        <dbReference type="PROSITE" id="PS50866"/>
    </source>
</evidence>
<dbReference type="InterPro" id="IPR036865">
    <property type="entry name" value="CRAL-TRIO_dom_sf"/>
</dbReference>
<dbReference type="InterPro" id="IPR036273">
    <property type="entry name" value="CRAL/TRIO_N_dom_sf"/>
</dbReference>
<comment type="subcellular location">
    <subcellularLocation>
        <location evidence="2">Cytoplasm</location>
    </subcellularLocation>
    <subcellularLocation>
        <location evidence="1">Membrane</location>
    </subcellularLocation>
</comment>
<evidence type="ECO:0000259" key="11">
    <source>
        <dbReference type="PROSITE" id="PS50191"/>
    </source>
</evidence>
<dbReference type="Pfam" id="PF03765">
    <property type="entry name" value="CRAL_TRIO_N"/>
    <property type="match status" value="1"/>
</dbReference>
<organism evidence="13 14">
    <name type="scientific">Jatropha curcas</name>
    <name type="common">Barbados nut</name>
    <dbReference type="NCBI Taxonomy" id="180498"/>
    <lineage>
        <taxon>Eukaryota</taxon>
        <taxon>Viridiplantae</taxon>
        <taxon>Streptophyta</taxon>
        <taxon>Embryophyta</taxon>
        <taxon>Tracheophyta</taxon>
        <taxon>Spermatophyta</taxon>
        <taxon>Magnoliopsida</taxon>
        <taxon>eudicotyledons</taxon>
        <taxon>Gunneridae</taxon>
        <taxon>Pentapetalae</taxon>
        <taxon>rosids</taxon>
        <taxon>fabids</taxon>
        <taxon>Malpighiales</taxon>
        <taxon>Euphorbiaceae</taxon>
        <taxon>Crotonoideae</taxon>
        <taxon>Jatropheae</taxon>
        <taxon>Jatropha</taxon>
    </lineage>
</organism>
<dbReference type="SUPFAM" id="SSF52087">
    <property type="entry name" value="CRAL/TRIO domain"/>
    <property type="match status" value="1"/>
</dbReference>
<dbReference type="SMART" id="SM00516">
    <property type="entry name" value="SEC14"/>
    <property type="match status" value="1"/>
</dbReference>
<dbReference type="SUPFAM" id="SSF46938">
    <property type="entry name" value="CRAL/TRIO N-terminal domain"/>
    <property type="match status" value="1"/>
</dbReference>
<evidence type="ECO:0000256" key="5">
    <source>
        <dbReference type="ARBA" id="ARBA00022490"/>
    </source>
</evidence>
<dbReference type="SMART" id="SM01100">
    <property type="entry name" value="CRAL_TRIO_N"/>
    <property type="match status" value="1"/>
</dbReference>
<reference evidence="13 14" key="1">
    <citation type="journal article" date="2014" name="PLoS ONE">
        <title>Global Analysis of Gene Expression Profiles in Physic Nut (Jatropha curcas L.) Seedlings Exposed to Salt Stress.</title>
        <authorList>
            <person name="Zhang L."/>
            <person name="Zhang C."/>
            <person name="Wu P."/>
            <person name="Chen Y."/>
            <person name="Li M."/>
            <person name="Jiang H."/>
            <person name="Wu G."/>
        </authorList>
    </citation>
    <scope>NUCLEOTIDE SEQUENCE [LARGE SCALE GENOMIC DNA]</scope>
    <source>
        <strain evidence="14">cv. GZQX0401</strain>
        <tissue evidence="13">Young leaves</tissue>
    </source>
</reference>
<feature type="region of interest" description="Disordered" evidence="10">
    <location>
        <begin position="1"/>
        <end position="84"/>
    </location>
</feature>
<dbReference type="GO" id="GO:0016020">
    <property type="term" value="C:membrane"/>
    <property type="evidence" value="ECO:0007669"/>
    <property type="project" value="UniProtKB-SubCell"/>
</dbReference>
<dbReference type="InterPro" id="IPR009038">
    <property type="entry name" value="GOLD_dom"/>
</dbReference>
<dbReference type="PANTHER" id="PTHR45932:SF16">
    <property type="entry name" value="CRAL-TRIO DOMAIN-CONTAINING PROTEIN"/>
    <property type="match status" value="1"/>
</dbReference>
<evidence type="ECO:0000313" key="13">
    <source>
        <dbReference type="EMBL" id="KDP25078.1"/>
    </source>
</evidence>
<name>A0A067JQF5_JATCU</name>
<keyword evidence="14" id="KW-1185">Reference proteome</keyword>
<keyword evidence="6" id="KW-0132">Cell division</keyword>
<dbReference type="InterPro" id="IPR011074">
    <property type="entry name" value="CRAL/TRIO_N_dom"/>
</dbReference>
<evidence type="ECO:0000256" key="7">
    <source>
        <dbReference type="ARBA" id="ARBA00023121"/>
    </source>
</evidence>
<evidence type="ECO:0000256" key="9">
    <source>
        <dbReference type="ARBA" id="ARBA00023306"/>
    </source>
</evidence>
<keyword evidence="8" id="KW-0472">Membrane</keyword>
<accession>A0A067JQF5</accession>
<keyword evidence="7" id="KW-0446">Lipid-binding</keyword>
<dbReference type="AlphaFoldDB" id="A0A067JQF5"/>
<evidence type="ECO:0000256" key="3">
    <source>
        <dbReference type="ARBA" id="ARBA00007155"/>
    </source>
</evidence>
<evidence type="ECO:0000256" key="2">
    <source>
        <dbReference type="ARBA" id="ARBA00004496"/>
    </source>
</evidence>
<gene>
    <name evidence="13" type="ORF">JCGZ_22613</name>
</gene>
<sequence length="532" mass="60575">MSAQMEQDTAQLQQQETVTEKAMETETVQVEEKKHEDEDKKKEVAVVEERNIDDNDKEEISTSPRRIQKSSSFKEESESDFLSDLKEHEKKALLDLRSKIEEAILQNKIFEEKKEQEKGKTGEDKDQKEKLKGKSNKEEDSETEATAASIEETAVEISAKQANGDIIDENNVEKAEPDQKVDRDIAIWGVPLLPSKGDDRTDVLLLKFLRAREFKANDAFEMLKNSLQWRKENKIDSILEEDLEADLGSMAYIAGNDRDGHPICYNIFAVLGNDDLYGKAFEEKRGKFMRSRIQLMEKTIQKLDFNPGGVSATLQINDLKNTPLPTKKELRIATKKAVDLLQDNYPEFVSKNIFINVPFWYYAYFALFSPSLSQRAKNKLIYARTARVTDTLLKYISASEIPVQYGGLKRENDAEFSVKDDVKEAVVKAGSEETIEIQAVEVGSTLIWDVTVSGWEVNYKEEFVPTDEGSYTIIVQKGRRIAYQEGTIRNTFTNKEPGKIVITIENGAFKKKKILYRYKIKNSEAEASSSSS</sequence>
<feature type="compositionally biased region" description="Basic and acidic residues" evidence="10">
    <location>
        <begin position="18"/>
        <end position="60"/>
    </location>
</feature>
<dbReference type="InterPro" id="IPR001251">
    <property type="entry name" value="CRAL-TRIO_dom"/>
</dbReference>
<dbReference type="OrthoDB" id="75724at2759"/>
<dbReference type="Gene3D" id="3.40.525.10">
    <property type="entry name" value="CRAL-TRIO lipid binding domain"/>
    <property type="match status" value="1"/>
</dbReference>
<dbReference type="PANTHER" id="PTHR45932">
    <property type="entry name" value="PATELLIN-1"/>
    <property type="match status" value="1"/>
</dbReference>
<dbReference type="Gene3D" id="2.60.120.680">
    <property type="entry name" value="GOLD domain"/>
    <property type="match status" value="1"/>
</dbReference>
<evidence type="ECO:0000256" key="1">
    <source>
        <dbReference type="ARBA" id="ARBA00004370"/>
    </source>
</evidence>
<proteinExistence type="inferred from homology"/>
<dbReference type="PROSITE" id="PS50191">
    <property type="entry name" value="CRAL_TRIO"/>
    <property type="match status" value="1"/>
</dbReference>
<dbReference type="Proteomes" id="UP000027138">
    <property type="component" value="Unassembled WGS sequence"/>
</dbReference>